<keyword evidence="2" id="KW-1185">Reference proteome</keyword>
<comment type="caution">
    <text evidence="1">The sequence shown here is derived from an EMBL/GenBank/DDBJ whole genome shotgun (WGS) entry which is preliminary data.</text>
</comment>
<accession>A0ABD0M1W3</accession>
<organism evidence="1 2">
    <name type="scientific">Batillaria attramentaria</name>
    <dbReference type="NCBI Taxonomy" id="370345"/>
    <lineage>
        <taxon>Eukaryota</taxon>
        <taxon>Metazoa</taxon>
        <taxon>Spiralia</taxon>
        <taxon>Lophotrochozoa</taxon>
        <taxon>Mollusca</taxon>
        <taxon>Gastropoda</taxon>
        <taxon>Caenogastropoda</taxon>
        <taxon>Sorbeoconcha</taxon>
        <taxon>Cerithioidea</taxon>
        <taxon>Batillariidae</taxon>
        <taxon>Batillaria</taxon>
    </lineage>
</organism>
<dbReference type="EMBL" id="JACVVK020000009">
    <property type="protein sequence ID" value="KAK7505673.1"/>
    <property type="molecule type" value="Genomic_DNA"/>
</dbReference>
<reference evidence="1 2" key="1">
    <citation type="journal article" date="2023" name="Sci. Data">
        <title>Genome assembly of the Korean intertidal mud-creeper Batillaria attramentaria.</title>
        <authorList>
            <person name="Patra A.K."/>
            <person name="Ho P.T."/>
            <person name="Jun S."/>
            <person name="Lee S.J."/>
            <person name="Kim Y."/>
            <person name="Won Y.J."/>
        </authorList>
    </citation>
    <scope>NUCLEOTIDE SEQUENCE [LARGE SCALE GENOMIC DNA]</scope>
    <source>
        <strain evidence="1">Wonlab-2016</strain>
    </source>
</reference>
<evidence type="ECO:0000313" key="2">
    <source>
        <dbReference type="Proteomes" id="UP001519460"/>
    </source>
</evidence>
<dbReference type="Proteomes" id="UP001519460">
    <property type="component" value="Unassembled WGS sequence"/>
</dbReference>
<protein>
    <submittedName>
        <fullName evidence="1">Uncharacterized protein</fullName>
    </submittedName>
</protein>
<evidence type="ECO:0000313" key="1">
    <source>
        <dbReference type="EMBL" id="KAK7505673.1"/>
    </source>
</evidence>
<name>A0ABD0M1W3_9CAEN</name>
<sequence>MLFAFTLPCHANAEICKQNVYFVSNNHVTAPRVGTVKLKHAHPTMHLATSSNAANPAPWGSLMLEQHIVTKLLHPFAGNAGSMFPCRTTRCSPRICFNKPWPHKSSVN</sequence>
<proteinExistence type="predicted"/>
<gene>
    <name evidence="1" type="ORF">BaRGS_00002944</name>
</gene>
<dbReference type="AlphaFoldDB" id="A0ABD0M1W3"/>